<keyword evidence="10 12" id="KW-0472">Membrane</keyword>
<keyword evidence="8 12" id="KW-0812">Transmembrane</keyword>
<evidence type="ECO:0000256" key="8">
    <source>
        <dbReference type="ARBA" id="ARBA00022692"/>
    </source>
</evidence>
<feature type="transmembrane region" description="Helical" evidence="12">
    <location>
        <begin position="284"/>
        <end position="308"/>
    </location>
</feature>
<comment type="similarity">
    <text evidence="2">Belongs to the ABC-4 integral membrane protein family. FtsX subfamily.</text>
</comment>
<dbReference type="GO" id="GO:0032153">
    <property type="term" value="C:cell division site"/>
    <property type="evidence" value="ECO:0007669"/>
    <property type="project" value="TreeGrafter"/>
</dbReference>
<keyword evidence="5" id="KW-1003">Cell membrane</keyword>
<evidence type="ECO:0000256" key="6">
    <source>
        <dbReference type="ARBA" id="ARBA00022519"/>
    </source>
</evidence>
<dbReference type="InterPro" id="IPR004513">
    <property type="entry name" value="FtsX"/>
</dbReference>
<evidence type="ECO:0000256" key="12">
    <source>
        <dbReference type="SAM" id="Phobius"/>
    </source>
</evidence>
<keyword evidence="9 12" id="KW-1133">Transmembrane helix</keyword>
<feature type="transmembrane region" description="Helical" evidence="12">
    <location>
        <begin position="190"/>
        <end position="210"/>
    </location>
</feature>
<evidence type="ECO:0000256" key="11">
    <source>
        <dbReference type="ARBA" id="ARBA00023306"/>
    </source>
</evidence>
<evidence type="ECO:0000256" key="9">
    <source>
        <dbReference type="ARBA" id="ARBA00022989"/>
    </source>
</evidence>
<dbReference type="InterPro" id="IPR040690">
    <property type="entry name" value="FtsX_ECD"/>
</dbReference>
<keyword evidence="6" id="KW-0997">Cell inner membrane</keyword>
<dbReference type="PANTHER" id="PTHR47755">
    <property type="entry name" value="CELL DIVISION PROTEIN FTSX"/>
    <property type="match status" value="1"/>
</dbReference>
<dbReference type="Pfam" id="PF02687">
    <property type="entry name" value="FtsX"/>
    <property type="match status" value="1"/>
</dbReference>
<evidence type="ECO:0000256" key="3">
    <source>
        <dbReference type="ARBA" id="ARBA00011160"/>
    </source>
</evidence>
<dbReference type="GO" id="GO:0005886">
    <property type="term" value="C:plasma membrane"/>
    <property type="evidence" value="ECO:0007669"/>
    <property type="project" value="UniProtKB-SubCell"/>
</dbReference>
<evidence type="ECO:0000256" key="5">
    <source>
        <dbReference type="ARBA" id="ARBA00022475"/>
    </source>
</evidence>
<dbReference type="NCBIfam" id="TIGR00439">
    <property type="entry name" value="FtsX_Gneg"/>
    <property type="match status" value="1"/>
</dbReference>
<dbReference type="PIRSF" id="PIRSF003097">
    <property type="entry name" value="FtsX"/>
    <property type="match status" value="1"/>
</dbReference>
<evidence type="ECO:0000256" key="10">
    <source>
        <dbReference type="ARBA" id="ARBA00023136"/>
    </source>
</evidence>
<evidence type="ECO:0000256" key="1">
    <source>
        <dbReference type="ARBA" id="ARBA00004429"/>
    </source>
</evidence>
<dbReference type="Gene3D" id="3.30.70.3040">
    <property type="match status" value="1"/>
</dbReference>
<feature type="transmembrane region" description="Helical" evidence="12">
    <location>
        <begin position="243"/>
        <end position="264"/>
    </location>
</feature>
<dbReference type="InterPro" id="IPR047590">
    <property type="entry name" value="FtsX_proteobact-type"/>
</dbReference>
<comment type="subcellular location">
    <subcellularLocation>
        <location evidence="1">Cell inner membrane</location>
        <topology evidence="1">Multi-pass membrane protein</topology>
    </subcellularLocation>
</comment>
<reference evidence="15" key="1">
    <citation type="submission" date="2018-06" db="EMBL/GenBank/DDBJ databases">
        <authorList>
            <person name="Zhirakovskaya E."/>
        </authorList>
    </citation>
    <scope>NUCLEOTIDE SEQUENCE</scope>
</reference>
<name>A0A3B0XE68_9ZZZZ</name>
<evidence type="ECO:0000259" key="14">
    <source>
        <dbReference type="Pfam" id="PF18075"/>
    </source>
</evidence>
<keyword evidence="7" id="KW-0132">Cell division</keyword>
<feature type="domain" description="ABC3 transporter permease C-terminal" evidence="13">
    <location>
        <begin position="193"/>
        <end position="308"/>
    </location>
</feature>
<organism evidence="15">
    <name type="scientific">hydrothermal vent metagenome</name>
    <dbReference type="NCBI Taxonomy" id="652676"/>
    <lineage>
        <taxon>unclassified sequences</taxon>
        <taxon>metagenomes</taxon>
        <taxon>ecological metagenomes</taxon>
    </lineage>
</organism>
<accession>A0A3B0XE68</accession>
<evidence type="ECO:0000313" key="15">
    <source>
        <dbReference type="EMBL" id="VAW66605.1"/>
    </source>
</evidence>
<evidence type="ECO:0000256" key="2">
    <source>
        <dbReference type="ARBA" id="ARBA00007379"/>
    </source>
</evidence>
<gene>
    <name evidence="15" type="ORF">MNBD_GAMMA10-3263</name>
</gene>
<comment type="subunit">
    <text evidence="3">Forms a membrane-associated complex with FtsE.</text>
</comment>
<dbReference type="GO" id="GO:0051301">
    <property type="term" value="P:cell division"/>
    <property type="evidence" value="ECO:0007669"/>
    <property type="project" value="UniProtKB-KW"/>
</dbReference>
<sequence>MARVEGNQIARSSPLKAWLINHARTLIASLGLLTRQPATSFMTIAVIAIALALPSGLFVLLNNASHVSIGWDNSAQISAFLTQDTSEKQAKQLMDKLTLYEDIQQVSFISKDQALSEFKKISGFGNAIESLGENPLPHVLTIQPVVDPERPDKINHLLKQLNQLAPIEMAQLDLQWVKRLFAMLEIAQRGIWVIASLLGFAVLLVVGNTIRLDIQNRREEIEVTKLIGATNAFIRRPFLYTGLWYGICGGLLAWLLTTLSIGLLDNAVERLASLYNSGFQLQGLSFTNAMSLIGFSCFLGLTGSWLAVGRHLSEIEPS</sequence>
<protein>
    <recommendedName>
        <fullName evidence="4">Cell division protein FtsX</fullName>
    </recommendedName>
</protein>
<keyword evidence="11" id="KW-0131">Cell cycle</keyword>
<proteinExistence type="inferred from homology"/>
<feature type="transmembrane region" description="Helical" evidence="12">
    <location>
        <begin position="41"/>
        <end position="61"/>
    </location>
</feature>
<dbReference type="Pfam" id="PF18075">
    <property type="entry name" value="FtsX_ECD"/>
    <property type="match status" value="1"/>
</dbReference>
<feature type="domain" description="FtsX extracellular" evidence="14">
    <location>
        <begin position="76"/>
        <end position="165"/>
    </location>
</feature>
<dbReference type="PANTHER" id="PTHR47755:SF1">
    <property type="entry name" value="CELL DIVISION PROTEIN FTSX"/>
    <property type="match status" value="1"/>
</dbReference>
<dbReference type="InterPro" id="IPR003838">
    <property type="entry name" value="ABC3_permease_C"/>
</dbReference>
<evidence type="ECO:0000256" key="4">
    <source>
        <dbReference type="ARBA" id="ARBA00021907"/>
    </source>
</evidence>
<dbReference type="EMBL" id="UOFJ01000227">
    <property type="protein sequence ID" value="VAW66605.1"/>
    <property type="molecule type" value="Genomic_DNA"/>
</dbReference>
<evidence type="ECO:0000256" key="7">
    <source>
        <dbReference type="ARBA" id="ARBA00022618"/>
    </source>
</evidence>
<evidence type="ECO:0000259" key="13">
    <source>
        <dbReference type="Pfam" id="PF02687"/>
    </source>
</evidence>
<dbReference type="AlphaFoldDB" id="A0A3B0XE68"/>